<organism evidence="3">
    <name type="scientific">Nippostrongylus brasiliensis</name>
    <name type="common">Rat hookworm</name>
    <dbReference type="NCBI Taxonomy" id="27835"/>
    <lineage>
        <taxon>Eukaryota</taxon>
        <taxon>Metazoa</taxon>
        <taxon>Ecdysozoa</taxon>
        <taxon>Nematoda</taxon>
        <taxon>Chromadorea</taxon>
        <taxon>Rhabditida</taxon>
        <taxon>Rhabditina</taxon>
        <taxon>Rhabditomorpha</taxon>
        <taxon>Strongyloidea</taxon>
        <taxon>Heligmosomidae</taxon>
        <taxon>Nippostrongylus</taxon>
    </lineage>
</organism>
<evidence type="ECO:0000313" key="1">
    <source>
        <dbReference type="EMBL" id="VDL68101.1"/>
    </source>
</evidence>
<proteinExistence type="predicted"/>
<evidence type="ECO:0000313" key="3">
    <source>
        <dbReference type="WBParaSite" id="NBR_0000451201-mRNA-1"/>
    </source>
</evidence>
<evidence type="ECO:0000313" key="2">
    <source>
        <dbReference type="Proteomes" id="UP000271162"/>
    </source>
</evidence>
<dbReference type="Proteomes" id="UP000271162">
    <property type="component" value="Unassembled WGS sequence"/>
</dbReference>
<name>A0A0N4XPR0_NIPBR</name>
<dbReference type="EMBL" id="UYSL01008592">
    <property type="protein sequence ID" value="VDL68101.1"/>
    <property type="molecule type" value="Genomic_DNA"/>
</dbReference>
<reference evidence="3" key="1">
    <citation type="submission" date="2017-02" db="UniProtKB">
        <authorList>
            <consortium name="WormBaseParasite"/>
        </authorList>
    </citation>
    <scope>IDENTIFICATION</scope>
</reference>
<dbReference type="AlphaFoldDB" id="A0A0N4XPR0"/>
<dbReference type="WBParaSite" id="NBR_0000451201-mRNA-1">
    <property type="protein sequence ID" value="NBR_0000451201-mRNA-1"/>
    <property type="gene ID" value="NBR_0000451201"/>
</dbReference>
<sequence length="61" mass="6738">AAVQLFIADIAELCRHPTAVYSVLHTQKVSGSARQWSDAECRVILASVAICSTWHRKEPCL</sequence>
<gene>
    <name evidence="1" type="ORF">NBR_LOCUS4512</name>
</gene>
<protein>
    <submittedName>
        <fullName evidence="3">Transposase</fullName>
    </submittedName>
</protein>
<keyword evidence="2" id="KW-1185">Reference proteome</keyword>
<accession>A0A0N4XPR0</accession>
<reference evidence="1 2" key="2">
    <citation type="submission" date="2018-11" db="EMBL/GenBank/DDBJ databases">
        <authorList>
            <consortium name="Pathogen Informatics"/>
        </authorList>
    </citation>
    <scope>NUCLEOTIDE SEQUENCE [LARGE SCALE GENOMIC DNA]</scope>
</reference>